<keyword evidence="2" id="KW-1185">Reference proteome</keyword>
<organism evidence="1 2">
    <name type="scientific">Spirosoma fluviale</name>
    <dbReference type="NCBI Taxonomy" id="1597977"/>
    <lineage>
        <taxon>Bacteria</taxon>
        <taxon>Pseudomonadati</taxon>
        <taxon>Bacteroidota</taxon>
        <taxon>Cytophagia</taxon>
        <taxon>Cytophagales</taxon>
        <taxon>Cytophagaceae</taxon>
        <taxon>Spirosoma</taxon>
    </lineage>
</organism>
<evidence type="ECO:0000313" key="1">
    <source>
        <dbReference type="EMBL" id="SOD92551.1"/>
    </source>
</evidence>
<protein>
    <recommendedName>
        <fullName evidence="3">Lasso RiPP family leader peptide-containing protein</fullName>
    </recommendedName>
</protein>
<proteinExistence type="predicted"/>
<dbReference type="AlphaFoldDB" id="A0A286GAM9"/>
<dbReference type="RefSeq" id="WP_179830246.1">
    <property type="nucleotide sequence ID" value="NZ_OCNH01000003.1"/>
</dbReference>
<gene>
    <name evidence="1" type="ORF">SAMN06269250_4036</name>
</gene>
<sequence length="46" mass="4837">MSKKAVHISASAPKKAYKTPKIKSLGNVKQLTLKTGSAVDGFGTFT</sequence>
<accession>A0A286GAM9</accession>
<evidence type="ECO:0008006" key="3">
    <source>
        <dbReference type="Google" id="ProtNLM"/>
    </source>
</evidence>
<dbReference type="EMBL" id="OCNH01000003">
    <property type="protein sequence ID" value="SOD92551.1"/>
    <property type="molecule type" value="Genomic_DNA"/>
</dbReference>
<evidence type="ECO:0000313" key="2">
    <source>
        <dbReference type="Proteomes" id="UP000219452"/>
    </source>
</evidence>
<reference evidence="2" key="1">
    <citation type="submission" date="2017-09" db="EMBL/GenBank/DDBJ databases">
        <authorList>
            <person name="Varghese N."/>
            <person name="Submissions S."/>
        </authorList>
    </citation>
    <scope>NUCLEOTIDE SEQUENCE [LARGE SCALE GENOMIC DNA]</scope>
    <source>
        <strain evidence="2">DSM 29961</strain>
    </source>
</reference>
<name>A0A286GAM9_9BACT</name>
<dbReference type="Proteomes" id="UP000219452">
    <property type="component" value="Unassembled WGS sequence"/>
</dbReference>